<dbReference type="Proteomes" id="UP000837803">
    <property type="component" value="Unassembled WGS sequence"/>
</dbReference>
<dbReference type="EMBL" id="CAKLPZ010000003">
    <property type="protein sequence ID" value="CAH1001493.1"/>
    <property type="molecule type" value="Genomic_DNA"/>
</dbReference>
<evidence type="ECO:0008006" key="4">
    <source>
        <dbReference type="Google" id="ProtNLM"/>
    </source>
</evidence>
<feature type="transmembrane region" description="Helical" evidence="1">
    <location>
        <begin position="165"/>
        <end position="185"/>
    </location>
</feature>
<name>A0ABN8F3F8_9BACT</name>
<proteinExistence type="predicted"/>
<accession>A0ABN8F3F8</accession>
<protein>
    <recommendedName>
        <fullName evidence="4">DUF3592 domain-containing protein</fullName>
    </recommendedName>
</protein>
<sequence length="234" mass="25893">MISSTVALLLFALVAWRFVRRATQEARRQRALTWPRATAVLNPETAGLEPAAANRLGDVLFYRARLREPYVFYARGERFTGHRLAPELERLNPEETKLFLRALQQHARYQICYDPNDPEHNYLTVGRHLLSNRSLLLYAVFGLALPACLLVIGVYGTPATLVQELVIVGTVLGSTGVLLAAYYAAKSVLNVGTYLVPTPERPSLPAAEPPDELLESLAERAFAAPASPQKISRA</sequence>
<evidence type="ECO:0000256" key="1">
    <source>
        <dbReference type="SAM" id="Phobius"/>
    </source>
</evidence>
<comment type="caution">
    <text evidence="2">The sequence shown here is derived from an EMBL/GenBank/DDBJ whole genome shotgun (WGS) entry which is preliminary data.</text>
</comment>
<keyword evidence="1" id="KW-0472">Membrane</keyword>
<evidence type="ECO:0000313" key="2">
    <source>
        <dbReference type="EMBL" id="CAH1001493.1"/>
    </source>
</evidence>
<feature type="transmembrane region" description="Helical" evidence="1">
    <location>
        <begin position="135"/>
        <end position="156"/>
    </location>
</feature>
<keyword evidence="1" id="KW-0812">Transmembrane</keyword>
<reference evidence="2" key="1">
    <citation type="submission" date="2021-12" db="EMBL/GenBank/DDBJ databases">
        <authorList>
            <person name="Rodrigo-Torres L."/>
            <person name="Arahal R. D."/>
            <person name="Lucena T."/>
        </authorList>
    </citation>
    <scope>NUCLEOTIDE SEQUENCE</scope>
    <source>
        <strain evidence="2">CECT 8419</strain>
    </source>
</reference>
<evidence type="ECO:0000313" key="3">
    <source>
        <dbReference type="Proteomes" id="UP000837803"/>
    </source>
</evidence>
<organism evidence="2 3">
    <name type="scientific">Neolewinella maritima</name>
    <dbReference type="NCBI Taxonomy" id="1383882"/>
    <lineage>
        <taxon>Bacteria</taxon>
        <taxon>Pseudomonadati</taxon>
        <taxon>Bacteroidota</taxon>
        <taxon>Saprospiria</taxon>
        <taxon>Saprospirales</taxon>
        <taxon>Lewinellaceae</taxon>
        <taxon>Neolewinella</taxon>
    </lineage>
</organism>
<gene>
    <name evidence="2" type="ORF">LEM8419_02396</name>
</gene>
<keyword evidence="3" id="KW-1185">Reference proteome</keyword>
<dbReference type="RefSeq" id="WP_238751345.1">
    <property type="nucleotide sequence ID" value="NZ_CAKLPZ010000003.1"/>
</dbReference>
<keyword evidence="1" id="KW-1133">Transmembrane helix</keyword>